<dbReference type="OrthoDB" id="4589250at2759"/>
<dbReference type="Proteomes" id="UP000016928">
    <property type="component" value="Unassembled WGS sequence"/>
</dbReference>
<gene>
    <name evidence="1" type="ORF">FOC1_g10001177</name>
</gene>
<evidence type="ECO:0000313" key="2">
    <source>
        <dbReference type="Proteomes" id="UP000016928"/>
    </source>
</evidence>
<sequence length="70" mass="7959">EIEQLIRRSITHISKTEFFPAFYAAFQLTMTKSNIKGGFRGARLAPFNSEVVISKLDMQLWTPTPVEEVA</sequence>
<reference evidence="2" key="1">
    <citation type="submission" date="2012-09" db="EMBL/GenBank/DDBJ databases">
        <title>Genome sequencing and comparative transcriptomics of race 1 and race 4 of banana pathogen: Fusarium oxysporum f. sp. cubense.</title>
        <authorList>
            <person name="Fang X."/>
            <person name="Huang J."/>
        </authorList>
    </citation>
    <scope>NUCLEOTIDE SEQUENCE [LARGE SCALE GENOMIC DNA]</scope>
    <source>
        <strain evidence="2">race 1</strain>
    </source>
</reference>
<evidence type="ECO:0000313" key="1">
    <source>
        <dbReference type="EMBL" id="ENH75792.1"/>
    </source>
</evidence>
<organism evidence="1 2">
    <name type="scientific">Fusarium oxysporum f. sp. cubense (strain race 1)</name>
    <name type="common">Panama disease fungus</name>
    <dbReference type="NCBI Taxonomy" id="1229664"/>
    <lineage>
        <taxon>Eukaryota</taxon>
        <taxon>Fungi</taxon>
        <taxon>Dikarya</taxon>
        <taxon>Ascomycota</taxon>
        <taxon>Pezizomycotina</taxon>
        <taxon>Sordariomycetes</taxon>
        <taxon>Hypocreomycetidae</taxon>
        <taxon>Hypocreales</taxon>
        <taxon>Nectriaceae</taxon>
        <taxon>Fusarium</taxon>
        <taxon>Fusarium oxysporum species complex</taxon>
    </lineage>
</organism>
<dbReference type="AlphaFoldDB" id="N4UWY9"/>
<name>N4UWY9_FUSC1</name>
<protein>
    <submittedName>
        <fullName evidence="1">Uncharacterized protein</fullName>
    </submittedName>
</protein>
<reference evidence="2" key="2">
    <citation type="journal article" date="2014" name="PLoS ONE">
        <title>Genome and Transcriptome Analysis of the Fungal Pathogen Fusarium oxysporum f. sp. cubense Causing Banana Vascular Wilt Disease.</title>
        <authorList>
            <person name="Guo L."/>
            <person name="Han L."/>
            <person name="Yang L."/>
            <person name="Zeng H."/>
            <person name="Fan D."/>
            <person name="Zhu Y."/>
            <person name="Feng Y."/>
            <person name="Wang G."/>
            <person name="Peng C."/>
            <person name="Jiang X."/>
            <person name="Zhou D."/>
            <person name="Ni P."/>
            <person name="Liang C."/>
            <person name="Liu L."/>
            <person name="Wang J."/>
            <person name="Mao C."/>
            <person name="Fang X."/>
            <person name="Peng M."/>
            <person name="Huang J."/>
        </authorList>
    </citation>
    <scope>NUCLEOTIDE SEQUENCE [LARGE SCALE GENOMIC DNA]</scope>
    <source>
        <strain evidence="2">race 1</strain>
    </source>
</reference>
<dbReference type="EMBL" id="KB729957">
    <property type="protein sequence ID" value="ENH75792.1"/>
    <property type="molecule type" value="Genomic_DNA"/>
</dbReference>
<feature type="non-terminal residue" evidence="1">
    <location>
        <position position="1"/>
    </location>
</feature>
<dbReference type="HOGENOM" id="CLU_013929_15_5_1"/>
<accession>N4UWY9</accession>
<dbReference type="VEuPathDB" id="FungiDB:FOC1_g10001177"/>
<proteinExistence type="predicted"/>